<feature type="compositionally biased region" description="Polar residues" evidence="1">
    <location>
        <begin position="814"/>
        <end position="826"/>
    </location>
</feature>
<feature type="region of interest" description="Disordered" evidence="1">
    <location>
        <begin position="188"/>
        <end position="214"/>
    </location>
</feature>
<feature type="region of interest" description="Disordered" evidence="1">
    <location>
        <begin position="866"/>
        <end position="901"/>
    </location>
</feature>
<feature type="compositionally biased region" description="Polar residues" evidence="1">
    <location>
        <begin position="79"/>
        <end position="91"/>
    </location>
</feature>
<feature type="compositionally biased region" description="Basic and acidic residues" evidence="1">
    <location>
        <begin position="876"/>
        <end position="885"/>
    </location>
</feature>
<feature type="compositionally biased region" description="Polar residues" evidence="1">
    <location>
        <begin position="887"/>
        <end position="897"/>
    </location>
</feature>
<dbReference type="AlphaFoldDB" id="A0A6F9DGL6"/>
<evidence type="ECO:0000256" key="1">
    <source>
        <dbReference type="SAM" id="MobiDB-lite"/>
    </source>
</evidence>
<feature type="region of interest" description="Disordered" evidence="1">
    <location>
        <begin position="783"/>
        <end position="829"/>
    </location>
</feature>
<feature type="compositionally biased region" description="Low complexity" evidence="1">
    <location>
        <begin position="402"/>
        <end position="417"/>
    </location>
</feature>
<feature type="compositionally biased region" description="Low complexity" evidence="1">
    <location>
        <begin position="619"/>
        <end position="638"/>
    </location>
</feature>
<dbReference type="EMBL" id="LR786690">
    <property type="protein sequence ID" value="CAB3262518.1"/>
    <property type="molecule type" value="mRNA"/>
</dbReference>
<feature type="compositionally biased region" description="Polar residues" evidence="1">
    <location>
        <begin position="20"/>
        <end position="34"/>
    </location>
</feature>
<feature type="compositionally biased region" description="Polar residues" evidence="1">
    <location>
        <begin position="418"/>
        <end position="442"/>
    </location>
</feature>
<feature type="region of interest" description="Disordered" evidence="1">
    <location>
        <begin position="1"/>
        <end position="98"/>
    </location>
</feature>
<feature type="region of interest" description="Disordered" evidence="1">
    <location>
        <begin position="402"/>
        <end position="442"/>
    </location>
</feature>
<proteinExistence type="evidence at transcript level"/>
<reference evidence="2" key="1">
    <citation type="submission" date="2020-04" db="EMBL/GenBank/DDBJ databases">
        <authorList>
            <person name="Neveu A P."/>
        </authorList>
    </citation>
    <scope>NUCLEOTIDE SEQUENCE</scope>
    <source>
        <tissue evidence="2">Whole embryo</tissue>
    </source>
</reference>
<name>A0A6F9DGL6_9ASCI</name>
<evidence type="ECO:0000313" key="2">
    <source>
        <dbReference type="EMBL" id="CAB3262518.1"/>
    </source>
</evidence>
<feature type="compositionally biased region" description="Basic and acidic residues" evidence="1">
    <location>
        <begin position="189"/>
        <end position="203"/>
    </location>
</feature>
<protein>
    <submittedName>
        <fullName evidence="2">Uncharacterized protein LOC100180157</fullName>
    </submittedName>
</protein>
<feature type="region of interest" description="Disordered" evidence="1">
    <location>
        <begin position="619"/>
        <end position="646"/>
    </location>
</feature>
<feature type="compositionally biased region" description="Basic and acidic residues" evidence="1">
    <location>
        <begin position="48"/>
        <end position="74"/>
    </location>
</feature>
<feature type="compositionally biased region" description="Basic residues" evidence="1">
    <location>
        <begin position="787"/>
        <end position="797"/>
    </location>
</feature>
<feature type="region of interest" description="Disordered" evidence="1">
    <location>
        <begin position="472"/>
        <end position="503"/>
    </location>
</feature>
<sequence>MSENSTGVKPRSESRHKNSKSSTSVNVPASSYKSARNDTKTSPKSRKKDTTENTFARERVEQDKTSLKQEKVETEILPDSTTSPADNNAPRQASPMKDTLDKLVNVIQALLNQGSSNGTEKDNKKVMSPTLETNRSTTFHVNFDVSSPKVEPSNALKLPGNFQPTFSSLLLPDVDECYSPTSSYSPCSDTEKVPLADSERTKENIPNWPKDTNMLNSDQKSSGFSEASCSEQTKEQHITTNLPSNIEMSFWPSSPIRIEFIENDTVEAILKAPVCQKCICDNAHLNGIKDPRSQNQKYIRYFTLWHMCCLCLESKGATEKFRMCTLPDSISGPTSNISKLINEEALPPKDTVVHEQIPKLQSINTHQSLLQTECLRIKAMTEEQTNNNQKVDEKKNDCITLSRSKTASTSAAGTSESGNQNFSGSERTLTSIPFTSDNIQHSEIPTTSYEQDTPYYYNINYFNEKKTSICEYESPTEEETFIPPEPSTPTGSDEDLPKKESQDPQEIIPAAVDEVTKVTQLQEIESGSISPPVTKSMLDQNSKLLNSNKPTGNNLLVSAIHQAVTSKSSSNLCKSLSSGASGSYKHYPVHTSSETAAESSDDPVSCLFGHFQGYAPSLLNNLPESSSSNTQNNESSSSDGPSLKPWSRKRNLAKLVYSDLSSDSDGERANKRKFEITKTTRTVEMASTKTGLKPNFTPSKSNSTEKLVLVEKNNSATNPPQLSSFAAHDATSEKLKPNTAKSIFSETSDIFDSTANEETDYQPVHTESSHDWSNPEWLDVEIPQLSRPKRRRTTFKNKSRETDTKQLKAKTCVARSQSTSESTKTNLTDRKVPFKKRRFSDLSVEKPLQEWITDADQWQSPATKTRLDLNQAKQNVRNDDNDRGGKSNKTSDQTTTKGVDDQISVCTSEPEITAESEAFAQETMDDECTDSSSTKTVSTETEQNETFTLAQPCIAECKHFYVKGKPYAWPYTYPTLSQIDALSDSDDSEKYTSAHFYKPYIFLKRLEEDGYVPECFVKDMAHHQCCLCCTSYCCSTPWVSIENVKLVD</sequence>
<accession>A0A6F9DGL6</accession>
<organism evidence="2">
    <name type="scientific">Phallusia mammillata</name>
    <dbReference type="NCBI Taxonomy" id="59560"/>
    <lineage>
        <taxon>Eukaryota</taxon>
        <taxon>Metazoa</taxon>
        <taxon>Chordata</taxon>
        <taxon>Tunicata</taxon>
        <taxon>Ascidiacea</taxon>
        <taxon>Phlebobranchia</taxon>
        <taxon>Ascidiidae</taxon>
        <taxon>Phallusia</taxon>
    </lineage>
</organism>
<gene>
    <name evidence="2" type="primary">LOC100180157</name>
</gene>